<evidence type="ECO:0000256" key="1">
    <source>
        <dbReference type="SAM" id="MobiDB-lite"/>
    </source>
</evidence>
<name>A0AA88WZ08_9ASTE</name>
<dbReference type="PANTHER" id="PTHR34280:SF2">
    <property type="entry name" value="OS01G0920100 PROTEIN"/>
    <property type="match status" value="1"/>
</dbReference>
<dbReference type="InterPro" id="IPR038947">
    <property type="entry name" value="At3g27210-like"/>
</dbReference>
<comment type="caution">
    <text evidence="2">The sequence shown here is derived from an EMBL/GenBank/DDBJ whole genome shotgun (WGS) entry which is preliminary data.</text>
</comment>
<evidence type="ECO:0000313" key="3">
    <source>
        <dbReference type="Proteomes" id="UP001188597"/>
    </source>
</evidence>
<dbReference type="EMBL" id="JAVXUP010000148">
    <property type="protein sequence ID" value="KAK3036457.1"/>
    <property type="molecule type" value="Genomic_DNA"/>
</dbReference>
<organism evidence="2 3">
    <name type="scientific">Escallonia herrerae</name>
    <dbReference type="NCBI Taxonomy" id="1293975"/>
    <lineage>
        <taxon>Eukaryota</taxon>
        <taxon>Viridiplantae</taxon>
        <taxon>Streptophyta</taxon>
        <taxon>Embryophyta</taxon>
        <taxon>Tracheophyta</taxon>
        <taxon>Spermatophyta</taxon>
        <taxon>Magnoliopsida</taxon>
        <taxon>eudicotyledons</taxon>
        <taxon>Gunneridae</taxon>
        <taxon>Pentapetalae</taxon>
        <taxon>asterids</taxon>
        <taxon>campanulids</taxon>
        <taxon>Escalloniales</taxon>
        <taxon>Escalloniaceae</taxon>
        <taxon>Escallonia</taxon>
    </lineage>
</organism>
<feature type="region of interest" description="Disordered" evidence="1">
    <location>
        <begin position="92"/>
        <end position="200"/>
    </location>
</feature>
<dbReference type="Proteomes" id="UP001188597">
    <property type="component" value="Unassembled WGS sequence"/>
</dbReference>
<proteinExistence type="predicted"/>
<sequence length="230" mass="25227">MGSCVSAHRDPESAMRLRITFGSKSDKLVIPPSPVKDKPLINGDQPVNDVGLKSHWSQSRPVTSFRDFGSKEEAFFDSQAWLESDCEDDFMSVKGDFTPSRGSTPVHHSFSAGPPRPKRAVFEDQIPSKPELSPTDKKKRLSDLFKESLESNQDSDEQSTLGNEAGTGEKTGTPYISGANSVSTSERTPNGDVKPRRVRSLRAAQCCLPRLVPSRSFSERKKMSPATIVG</sequence>
<keyword evidence="3" id="KW-1185">Reference proteome</keyword>
<reference evidence="2" key="1">
    <citation type="submission" date="2022-12" db="EMBL/GenBank/DDBJ databases">
        <title>Draft genome assemblies for two species of Escallonia (Escalloniales).</title>
        <authorList>
            <person name="Chanderbali A."/>
            <person name="Dervinis C."/>
            <person name="Anghel I."/>
            <person name="Soltis D."/>
            <person name="Soltis P."/>
            <person name="Zapata F."/>
        </authorList>
    </citation>
    <scope>NUCLEOTIDE SEQUENCE</scope>
    <source>
        <strain evidence="2">UCBG64.0493</strain>
        <tissue evidence="2">Leaf</tissue>
    </source>
</reference>
<dbReference type="AlphaFoldDB" id="A0AA88WZ08"/>
<dbReference type="PANTHER" id="PTHR34280">
    <property type="entry name" value="OS01G0920100 PROTEIN"/>
    <property type="match status" value="1"/>
</dbReference>
<accession>A0AA88WZ08</accession>
<gene>
    <name evidence="2" type="ORF">RJ639_030056</name>
</gene>
<protein>
    <submittedName>
        <fullName evidence="2">Uncharacterized protein</fullName>
    </submittedName>
</protein>
<evidence type="ECO:0000313" key="2">
    <source>
        <dbReference type="EMBL" id="KAK3036457.1"/>
    </source>
</evidence>
<feature type="compositionally biased region" description="Polar residues" evidence="1">
    <location>
        <begin position="178"/>
        <end position="188"/>
    </location>
</feature>